<sequence length="160" mass="16622">MHFTQVLLLAFAASTLASPRYSSKQERNHNEPSDCSWEDSSSSSAPAGTAAPLPPAAGPSKSSGASASALAQPPPASSSPAAPVSSTAATVSTSTSSGSGTTLTASFTQYVPLPSPPQHSLPPPIHTAILIHQVRSRRFIRIPKLQHSDGSLRFLQQPWL</sequence>
<name>A0ABR4AEN4_9LECA</name>
<feature type="signal peptide" evidence="2">
    <location>
        <begin position="1"/>
        <end position="17"/>
    </location>
</feature>
<gene>
    <name evidence="3" type="ORF">N7G274_003435</name>
</gene>
<feature type="compositionally biased region" description="Low complexity" evidence="1">
    <location>
        <begin position="40"/>
        <end position="51"/>
    </location>
</feature>
<accession>A0ABR4AEN4</accession>
<protein>
    <submittedName>
        <fullName evidence="3">Uncharacterized protein</fullName>
    </submittedName>
</protein>
<reference evidence="3 4" key="1">
    <citation type="submission" date="2024-09" db="EMBL/GenBank/DDBJ databases">
        <title>Rethinking Asexuality: The Enigmatic Case of Functional Sexual Genes in Lepraria (Stereocaulaceae).</title>
        <authorList>
            <person name="Doellman M."/>
            <person name="Sun Y."/>
            <person name="Barcenas-Pena A."/>
            <person name="Lumbsch H.T."/>
            <person name="Grewe F."/>
        </authorList>
    </citation>
    <scope>NUCLEOTIDE SEQUENCE [LARGE SCALE GENOMIC DNA]</scope>
    <source>
        <strain evidence="3 4">Mercado 3170</strain>
    </source>
</reference>
<feature type="compositionally biased region" description="Basic and acidic residues" evidence="1">
    <location>
        <begin position="23"/>
        <end position="32"/>
    </location>
</feature>
<dbReference type="EMBL" id="JBEFKJ010000010">
    <property type="protein sequence ID" value="KAL2043915.1"/>
    <property type="molecule type" value="Genomic_DNA"/>
</dbReference>
<evidence type="ECO:0000256" key="2">
    <source>
        <dbReference type="SAM" id="SignalP"/>
    </source>
</evidence>
<dbReference type="Proteomes" id="UP001590950">
    <property type="component" value="Unassembled WGS sequence"/>
</dbReference>
<feature type="compositionally biased region" description="Low complexity" evidence="1">
    <location>
        <begin position="78"/>
        <end position="101"/>
    </location>
</feature>
<proteinExistence type="predicted"/>
<evidence type="ECO:0000313" key="3">
    <source>
        <dbReference type="EMBL" id="KAL2043915.1"/>
    </source>
</evidence>
<comment type="caution">
    <text evidence="3">The sequence shown here is derived from an EMBL/GenBank/DDBJ whole genome shotgun (WGS) entry which is preliminary data.</text>
</comment>
<feature type="compositionally biased region" description="Low complexity" evidence="1">
    <location>
        <begin position="58"/>
        <end position="71"/>
    </location>
</feature>
<keyword evidence="4" id="KW-1185">Reference proteome</keyword>
<evidence type="ECO:0000313" key="4">
    <source>
        <dbReference type="Proteomes" id="UP001590950"/>
    </source>
</evidence>
<feature type="region of interest" description="Disordered" evidence="1">
    <location>
        <begin position="18"/>
        <end position="101"/>
    </location>
</feature>
<organism evidence="3 4">
    <name type="scientific">Stereocaulon virgatum</name>
    <dbReference type="NCBI Taxonomy" id="373712"/>
    <lineage>
        <taxon>Eukaryota</taxon>
        <taxon>Fungi</taxon>
        <taxon>Dikarya</taxon>
        <taxon>Ascomycota</taxon>
        <taxon>Pezizomycotina</taxon>
        <taxon>Lecanoromycetes</taxon>
        <taxon>OSLEUM clade</taxon>
        <taxon>Lecanoromycetidae</taxon>
        <taxon>Lecanorales</taxon>
        <taxon>Lecanorineae</taxon>
        <taxon>Stereocaulaceae</taxon>
        <taxon>Stereocaulon</taxon>
    </lineage>
</organism>
<evidence type="ECO:0000256" key="1">
    <source>
        <dbReference type="SAM" id="MobiDB-lite"/>
    </source>
</evidence>
<feature type="chain" id="PRO_5046972466" evidence="2">
    <location>
        <begin position="18"/>
        <end position="160"/>
    </location>
</feature>
<keyword evidence="2" id="KW-0732">Signal</keyword>